<dbReference type="PROSITE" id="PS50935">
    <property type="entry name" value="SSB"/>
    <property type="match status" value="1"/>
</dbReference>
<evidence type="ECO:0000256" key="2">
    <source>
        <dbReference type="PROSITE-ProRule" id="PRU00252"/>
    </source>
</evidence>
<dbReference type="RefSeq" id="WP_121002999.1">
    <property type="nucleotide sequence ID" value="NZ_RBXO01000001.1"/>
</dbReference>
<keyword evidence="1 2" id="KW-0238">DNA-binding</keyword>
<feature type="region of interest" description="Disordered" evidence="3">
    <location>
        <begin position="124"/>
        <end position="204"/>
    </location>
</feature>
<feature type="compositionally biased region" description="Low complexity" evidence="3">
    <location>
        <begin position="175"/>
        <end position="190"/>
    </location>
</feature>
<reference evidence="4 5" key="1">
    <citation type="submission" date="2018-10" db="EMBL/GenBank/DDBJ databases">
        <title>Sequencing the genomes of 1000 actinobacteria strains.</title>
        <authorList>
            <person name="Klenk H.-P."/>
        </authorList>
    </citation>
    <scope>NUCLEOTIDE SEQUENCE [LARGE SCALE GENOMIC DNA]</scope>
    <source>
        <strain evidence="4 5">DSM 43800</strain>
    </source>
</reference>
<evidence type="ECO:0000256" key="1">
    <source>
        <dbReference type="ARBA" id="ARBA00023125"/>
    </source>
</evidence>
<dbReference type="GO" id="GO:0003697">
    <property type="term" value="F:single-stranded DNA binding"/>
    <property type="evidence" value="ECO:0007669"/>
    <property type="project" value="InterPro"/>
</dbReference>
<evidence type="ECO:0000313" key="5">
    <source>
        <dbReference type="Proteomes" id="UP000282084"/>
    </source>
</evidence>
<dbReference type="InterPro" id="IPR000424">
    <property type="entry name" value="Primosome_PriB/ssb"/>
</dbReference>
<sequence length="230" mass="23594">MAYNETRITLTGIVASQVTCTTVGTGDVRAKFRLLSTERRFDPERQAWVSGAHMFLSVTCWRSLAENVHLSLSKNDPVVVHGKMTIKELPDGDSTRQFVDIDAHAVGPNLATCTAAVTRVRRDGDAPATAPRGEPRVQVGGEPPGLSAKPTARAPAGADGAAGAGTGGAAGGGSDVAPDGAGDAVASGPPTRRRRSGVVAPRKEGEVTTLFGGVGESAVGEGEEVVKIPF</sequence>
<proteinExistence type="predicted"/>
<evidence type="ECO:0000256" key="3">
    <source>
        <dbReference type="SAM" id="MobiDB-lite"/>
    </source>
</evidence>
<dbReference type="Proteomes" id="UP000282084">
    <property type="component" value="Unassembled WGS sequence"/>
</dbReference>
<dbReference type="EMBL" id="RBXO01000001">
    <property type="protein sequence ID" value="RKT53032.1"/>
    <property type="molecule type" value="Genomic_DNA"/>
</dbReference>
<dbReference type="Gene3D" id="2.40.50.140">
    <property type="entry name" value="Nucleic acid-binding proteins"/>
    <property type="match status" value="1"/>
</dbReference>
<evidence type="ECO:0000313" key="4">
    <source>
        <dbReference type="EMBL" id="RKT53032.1"/>
    </source>
</evidence>
<dbReference type="InterPro" id="IPR012340">
    <property type="entry name" value="NA-bd_OB-fold"/>
</dbReference>
<organism evidence="4 5">
    <name type="scientific">Saccharothrix australiensis</name>
    <dbReference type="NCBI Taxonomy" id="2072"/>
    <lineage>
        <taxon>Bacteria</taxon>
        <taxon>Bacillati</taxon>
        <taxon>Actinomycetota</taxon>
        <taxon>Actinomycetes</taxon>
        <taxon>Pseudonocardiales</taxon>
        <taxon>Pseudonocardiaceae</taxon>
        <taxon>Saccharothrix</taxon>
    </lineage>
</organism>
<comment type="caution">
    <text evidence="4">The sequence shown here is derived from an EMBL/GenBank/DDBJ whole genome shotgun (WGS) entry which is preliminary data.</text>
</comment>
<gene>
    <name evidence="4" type="ORF">C8E97_1578</name>
</gene>
<feature type="compositionally biased region" description="Gly residues" evidence="3">
    <location>
        <begin position="160"/>
        <end position="174"/>
    </location>
</feature>
<dbReference type="Pfam" id="PF00436">
    <property type="entry name" value="SSB"/>
    <property type="match status" value="1"/>
</dbReference>
<name>A0A495VUL8_9PSEU</name>
<dbReference type="SUPFAM" id="SSF50249">
    <property type="entry name" value="Nucleic acid-binding proteins"/>
    <property type="match status" value="1"/>
</dbReference>
<dbReference type="CDD" id="cd04496">
    <property type="entry name" value="SSB_OBF"/>
    <property type="match status" value="1"/>
</dbReference>
<dbReference type="OrthoDB" id="9809878at2"/>
<keyword evidence="5" id="KW-1185">Reference proteome</keyword>
<accession>A0A495VUL8</accession>
<dbReference type="AlphaFoldDB" id="A0A495VUL8"/>
<protein>
    <submittedName>
        <fullName evidence="4">Single-strand DNA-binding protein</fullName>
    </submittedName>
</protein>